<keyword evidence="4" id="KW-1133">Transmembrane helix</keyword>
<dbReference type="Gene3D" id="2.40.10.10">
    <property type="entry name" value="Trypsin-like serine proteases"/>
    <property type="match status" value="2"/>
</dbReference>
<dbReference type="PANTHER" id="PTHR22939:SF129">
    <property type="entry name" value="SERINE PROTEASE HTRA2, MITOCHONDRIAL"/>
    <property type="match status" value="1"/>
</dbReference>
<evidence type="ECO:0000259" key="5">
    <source>
        <dbReference type="PROSITE" id="PS50106"/>
    </source>
</evidence>
<dbReference type="GO" id="GO:0004252">
    <property type="term" value="F:serine-type endopeptidase activity"/>
    <property type="evidence" value="ECO:0007669"/>
    <property type="project" value="InterPro"/>
</dbReference>
<feature type="transmembrane region" description="Helical" evidence="4">
    <location>
        <begin position="56"/>
        <end position="80"/>
    </location>
</feature>
<dbReference type="InterPro" id="IPR036034">
    <property type="entry name" value="PDZ_sf"/>
</dbReference>
<sequence length="408" mass="40908">MPARSADFWWSDGQHDPWRNPATPTEIVVAAPSAPDLPELEPVADPTAATGGRLRLVPVVLVTALLVGLVAGAMGGTLGYRFGAGQAPGTVLGAGPEADPAAVAQRPPESLAAVVDQVAPSVVTVRSTGRGGGTVGSGFVVSSDGHVLTNDHVLGAGGVPPTVTRHDGETVTADVVGRDAEADIAVLHVPQLAAPSVRFGDSETVAVGDQVLAFGSPLALANTVTSGIVSAVDRTIVAGDPGDETRYYAAIQTDAAVNQGNSGGPLVDAAGQVVGMNSVIKSVASSAEEAANIGLAFAIPISHAQRVAQELIDTGTARRTVIGAELDRVSRSAGGGVRLSAVVDDGPAAEAGLQAGDVLVRMQDRQLAEPADLIALVRKHPPGAVVTVEYLRGGAPAQAAVTLVADGD</sequence>
<dbReference type="PRINTS" id="PR00834">
    <property type="entry name" value="PROTEASES2C"/>
</dbReference>
<keyword evidence="4" id="KW-0812">Transmembrane</keyword>
<dbReference type="Gene3D" id="2.30.42.10">
    <property type="match status" value="1"/>
</dbReference>
<comment type="similarity">
    <text evidence="1">Belongs to the peptidase S1C family.</text>
</comment>
<evidence type="ECO:0000256" key="1">
    <source>
        <dbReference type="ARBA" id="ARBA00010541"/>
    </source>
</evidence>
<feature type="domain" description="PDZ" evidence="5">
    <location>
        <begin position="311"/>
        <end position="392"/>
    </location>
</feature>
<dbReference type="Pfam" id="PF13365">
    <property type="entry name" value="Trypsin_2"/>
    <property type="match status" value="1"/>
</dbReference>
<dbReference type="Pfam" id="PF13180">
    <property type="entry name" value="PDZ_2"/>
    <property type="match status" value="1"/>
</dbReference>
<dbReference type="PANTHER" id="PTHR22939">
    <property type="entry name" value="SERINE PROTEASE FAMILY S1C HTRA-RELATED"/>
    <property type="match status" value="1"/>
</dbReference>
<dbReference type="InterPro" id="IPR001940">
    <property type="entry name" value="Peptidase_S1C"/>
</dbReference>
<organism evidence="6 7">
    <name type="scientific">Natronosporangium hydrolyticum</name>
    <dbReference type="NCBI Taxonomy" id="2811111"/>
    <lineage>
        <taxon>Bacteria</taxon>
        <taxon>Bacillati</taxon>
        <taxon>Actinomycetota</taxon>
        <taxon>Actinomycetes</taxon>
        <taxon>Micromonosporales</taxon>
        <taxon>Micromonosporaceae</taxon>
        <taxon>Natronosporangium</taxon>
    </lineage>
</organism>
<evidence type="ECO:0000256" key="2">
    <source>
        <dbReference type="ARBA" id="ARBA00022670"/>
    </source>
</evidence>
<proteinExistence type="inferred from homology"/>
<keyword evidence="2" id="KW-0645">Protease</keyword>
<dbReference type="Proteomes" id="UP000662857">
    <property type="component" value="Chromosome"/>
</dbReference>
<accession>A0A895YTR3</accession>
<keyword evidence="4" id="KW-0472">Membrane</keyword>
<evidence type="ECO:0000256" key="3">
    <source>
        <dbReference type="ARBA" id="ARBA00022801"/>
    </source>
</evidence>
<evidence type="ECO:0000313" key="6">
    <source>
        <dbReference type="EMBL" id="QSB17490.1"/>
    </source>
</evidence>
<dbReference type="SUPFAM" id="SSF50156">
    <property type="entry name" value="PDZ domain-like"/>
    <property type="match status" value="1"/>
</dbReference>
<name>A0A895YTR3_9ACTN</name>
<dbReference type="InterPro" id="IPR009003">
    <property type="entry name" value="Peptidase_S1_PA"/>
</dbReference>
<dbReference type="SMART" id="SM00228">
    <property type="entry name" value="PDZ"/>
    <property type="match status" value="1"/>
</dbReference>
<dbReference type="InterPro" id="IPR043504">
    <property type="entry name" value="Peptidase_S1_PA_chymotrypsin"/>
</dbReference>
<reference evidence="6" key="1">
    <citation type="submission" date="2021-02" db="EMBL/GenBank/DDBJ databases">
        <title>Natrosporangium hydrolyticum gen. nov., sp. nov, a haloalkaliphilic actinobacterium from a soda solonchak soil.</title>
        <authorList>
            <person name="Sorokin D.Y."/>
            <person name="Khijniak T.V."/>
            <person name="Zakharycheva A.P."/>
            <person name="Boueva O.V."/>
            <person name="Ariskina E.V."/>
            <person name="Hahnke R.L."/>
            <person name="Bunk B."/>
            <person name="Sproer C."/>
            <person name="Schumann P."/>
            <person name="Evtushenko L.I."/>
            <person name="Kublanov I.V."/>
        </authorList>
    </citation>
    <scope>NUCLEOTIDE SEQUENCE</scope>
    <source>
        <strain evidence="6">DSM 106523</strain>
    </source>
</reference>
<dbReference type="AlphaFoldDB" id="A0A895YTR3"/>
<evidence type="ECO:0000256" key="4">
    <source>
        <dbReference type="SAM" id="Phobius"/>
    </source>
</evidence>
<protein>
    <submittedName>
        <fullName evidence="6">Trypsin-like peptidase domain-containing protein</fullName>
    </submittedName>
</protein>
<evidence type="ECO:0000313" key="7">
    <source>
        <dbReference type="Proteomes" id="UP000662857"/>
    </source>
</evidence>
<dbReference type="KEGG" id="nhy:JQS43_21535"/>
<dbReference type="EMBL" id="CP070499">
    <property type="protein sequence ID" value="QSB17490.1"/>
    <property type="molecule type" value="Genomic_DNA"/>
</dbReference>
<dbReference type="SUPFAM" id="SSF50494">
    <property type="entry name" value="Trypsin-like serine proteases"/>
    <property type="match status" value="1"/>
</dbReference>
<dbReference type="InterPro" id="IPR001478">
    <property type="entry name" value="PDZ"/>
</dbReference>
<gene>
    <name evidence="6" type="ORF">JQS43_21535</name>
</gene>
<keyword evidence="7" id="KW-1185">Reference proteome</keyword>
<keyword evidence="3" id="KW-0378">Hydrolase</keyword>
<dbReference type="GO" id="GO:0006508">
    <property type="term" value="P:proteolysis"/>
    <property type="evidence" value="ECO:0007669"/>
    <property type="project" value="UniProtKB-KW"/>
</dbReference>
<dbReference type="PROSITE" id="PS50106">
    <property type="entry name" value="PDZ"/>
    <property type="match status" value="1"/>
</dbReference>